<evidence type="ECO:0000256" key="4">
    <source>
        <dbReference type="ARBA" id="ARBA00022679"/>
    </source>
</evidence>
<evidence type="ECO:0000256" key="5">
    <source>
        <dbReference type="ARBA" id="ARBA00022692"/>
    </source>
</evidence>
<feature type="region of interest" description="Disordered" evidence="14">
    <location>
        <begin position="726"/>
        <end position="751"/>
    </location>
</feature>
<evidence type="ECO:0000313" key="18">
    <source>
        <dbReference type="RefSeq" id="XP_056692989.1"/>
    </source>
</evidence>
<dbReference type="PROSITE" id="PS50011">
    <property type="entry name" value="PROTEIN_KINASE_DOM"/>
    <property type="match status" value="1"/>
</dbReference>
<sequence>MSSPPPSTTPPPPVVDPSPPPPVVDPSPPPPVVDPSPPPPIVDPSPSPPVVVPSPSPPVVVPSPTPPVVDPSPTPPVVDPLPSPPVVDPSPSPAPVPSPPPPSPIPSPPPLAPVPSPPPLAPVPSPPPPPPPAPVLSPPPAPVPSPPVPVPSPPPPVPSPPASVPSPPAPVPSPPSPSPPPLSPSPSPPSPPSQPPSSAPPPTLPPPSLLSPPPSPSPPTSQPPPLSPPIVSQSPPPLSLNPTRPPPSSLDIPPPPSSSPRTQTGLIVGVAVGGVVVLAVFGLLWLLFARKKKRNDSYGAEGYYVPRDGFYQGSAQSGQQGNPQSTEHYSMSKPSPVTLTAVPSRSNSSTAQPLSTGSGGFWSNSSGPESSIPPSSHGIVLGSASTTSFTFEELSVATNGFSNNNILGQGGFGYVHKGILPNGKVVAVKSLKADSGQGEREFQAEVETISRVHHKHLVSLVGYCVTGPQKLLVYEFLPNKTMEFHLHGKGQPVMDWPTRLRIAVGSAKGLAYLHEDCHPKIIHRDIKAANILLDFNFEALVADFGLAKFTSDADTHVSTRVMGTFGYLAPEYANSGKLTEKSDVFSFGVLLLELVTGRRPVDYSSHAEMEDSLVDWARPLLSKAMQDGNFDPLVDPRLGNSYDYELMGSMITCASSCVRHSAKRRPRMSLVVRALEGNLSLSDLNDGVKPGFSSSLDSADMDSGVDKEDEKKFRKLVYLSEDYGTSDFSRTRSQFSDGGLSVSSSEMRRPT</sequence>
<evidence type="ECO:0000256" key="2">
    <source>
        <dbReference type="ARBA" id="ARBA00012513"/>
    </source>
</evidence>
<feature type="domain" description="Protein kinase" evidence="16">
    <location>
        <begin position="401"/>
        <end position="681"/>
    </location>
</feature>
<dbReference type="Pfam" id="PF07714">
    <property type="entry name" value="PK_Tyr_Ser-Thr"/>
    <property type="match status" value="1"/>
</dbReference>
<reference evidence="18" key="2">
    <citation type="submission" date="2025-08" db="UniProtKB">
        <authorList>
            <consortium name="RefSeq"/>
        </authorList>
    </citation>
    <scope>IDENTIFICATION</scope>
    <source>
        <tissue evidence="18">Leaf</tissue>
    </source>
</reference>
<dbReference type="SMART" id="SM00220">
    <property type="entry name" value="S_TKc"/>
    <property type="match status" value="1"/>
</dbReference>
<dbReference type="EC" id="2.7.11.1" evidence="2"/>
<feature type="region of interest" description="Disordered" evidence="14">
    <location>
        <begin position="1"/>
        <end position="261"/>
    </location>
</feature>
<dbReference type="InterPro" id="IPR017441">
    <property type="entry name" value="Protein_kinase_ATP_BS"/>
</dbReference>
<evidence type="ECO:0000256" key="13">
    <source>
        <dbReference type="PROSITE-ProRule" id="PRU10141"/>
    </source>
</evidence>
<dbReference type="PROSITE" id="PS00108">
    <property type="entry name" value="PROTEIN_KINASE_ST"/>
    <property type="match status" value="1"/>
</dbReference>
<dbReference type="Gene3D" id="3.30.200.20">
    <property type="entry name" value="Phosphorylase Kinase, domain 1"/>
    <property type="match status" value="1"/>
</dbReference>
<dbReference type="InterPro" id="IPR047117">
    <property type="entry name" value="PERK1-13-like"/>
</dbReference>
<keyword evidence="5 15" id="KW-0812">Transmembrane</keyword>
<feature type="binding site" evidence="13">
    <location>
        <position position="429"/>
    </location>
    <ligand>
        <name>ATP</name>
        <dbReference type="ChEBI" id="CHEBI:30616"/>
    </ligand>
</feature>
<evidence type="ECO:0000259" key="16">
    <source>
        <dbReference type="PROSITE" id="PS50011"/>
    </source>
</evidence>
<feature type="region of interest" description="Disordered" evidence="14">
    <location>
        <begin position="313"/>
        <end position="377"/>
    </location>
</feature>
<evidence type="ECO:0000256" key="14">
    <source>
        <dbReference type="SAM" id="MobiDB-lite"/>
    </source>
</evidence>
<evidence type="ECO:0000313" key="17">
    <source>
        <dbReference type="Proteomes" id="UP000813463"/>
    </source>
</evidence>
<evidence type="ECO:0000256" key="7">
    <source>
        <dbReference type="ARBA" id="ARBA00022777"/>
    </source>
</evidence>
<feature type="compositionally biased region" description="Pro residues" evidence="14">
    <location>
        <begin position="1"/>
        <end position="258"/>
    </location>
</feature>
<comment type="subcellular location">
    <subcellularLocation>
        <location evidence="1">Cell membrane</location>
        <topology evidence="1">Single-pass membrane protein</topology>
    </subcellularLocation>
</comment>
<dbReference type="CDD" id="cd14066">
    <property type="entry name" value="STKc_IRAK"/>
    <property type="match status" value="1"/>
</dbReference>
<keyword evidence="6 13" id="KW-0547">Nucleotide-binding</keyword>
<proteinExistence type="predicted"/>
<evidence type="ECO:0000256" key="6">
    <source>
        <dbReference type="ARBA" id="ARBA00022741"/>
    </source>
</evidence>
<dbReference type="InterPro" id="IPR001245">
    <property type="entry name" value="Ser-Thr/Tyr_kinase_cat_dom"/>
</dbReference>
<keyword evidence="10 15" id="KW-0472">Membrane</keyword>
<dbReference type="RefSeq" id="XP_056692989.1">
    <property type="nucleotide sequence ID" value="XM_056837011.1"/>
</dbReference>
<dbReference type="PROSITE" id="PS00107">
    <property type="entry name" value="PROTEIN_KINASE_ATP"/>
    <property type="match status" value="1"/>
</dbReference>
<evidence type="ECO:0000256" key="8">
    <source>
        <dbReference type="ARBA" id="ARBA00022840"/>
    </source>
</evidence>
<dbReference type="Proteomes" id="UP000813463">
    <property type="component" value="Chromosome 2"/>
</dbReference>
<organism evidence="17 18">
    <name type="scientific">Spinacia oleracea</name>
    <name type="common">Spinach</name>
    <dbReference type="NCBI Taxonomy" id="3562"/>
    <lineage>
        <taxon>Eukaryota</taxon>
        <taxon>Viridiplantae</taxon>
        <taxon>Streptophyta</taxon>
        <taxon>Embryophyta</taxon>
        <taxon>Tracheophyta</taxon>
        <taxon>Spermatophyta</taxon>
        <taxon>Magnoliopsida</taxon>
        <taxon>eudicotyledons</taxon>
        <taxon>Gunneridae</taxon>
        <taxon>Pentapetalae</taxon>
        <taxon>Caryophyllales</taxon>
        <taxon>Chenopodiaceae</taxon>
        <taxon>Chenopodioideae</taxon>
        <taxon>Anserineae</taxon>
        <taxon>Spinacia</taxon>
    </lineage>
</organism>
<evidence type="ECO:0000256" key="10">
    <source>
        <dbReference type="ARBA" id="ARBA00023136"/>
    </source>
</evidence>
<dbReference type="SUPFAM" id="SSF56112">
    <property type="entry name" value="Protein kinase-like (PK-like)"/>
    <property type="match status" value="1"/>
</dbReference>
<keyword evidence="4" id="KW-0808">Transferase</keyword>
<keyword evidence="17" id="KW-1185">Reference proteome</keyword>
<gene>
    <name evidence="18" type="primary">LOC110775698</name>
</gene>
<keyword evidence="8 13" id="KW-0067">ATP-binding</keyword>
<evidence type="ECO:0000256" key="12">
    <source>
        <dbReference type="ARBA" id="ARBA00048679"/>
    </source>
</evidence>
<evidence type="ECO:0000256" key="1">
    <source>
        <dbReference type="ARBA" id="ARBA00004162"/>
    </source>
</evidence>
<comment type="catalytic activity">
    <reaction evidence="12">
        <text>L-seryl-[protein] + ATP = O-phospho-L-seryl-[protein] + ADP + H(+)</text>
        <dbReference type="Rhea" id="RHEA:17989"/>
        <dbReference type="Rhea" id="RHEA-COMP:9863"/>
        <dbReference type="Rhea" id="RHEA-COMP:11604"/>
        <dbReference type="ChEBI" id="CHEBI:15378"/>
        <dbReference type="ChEBI" id="CHEBI:29999"/>
        <dbReference type="ChEBI" id="CHEBI:30616"/>
        <dbReference type="ChEBI" id="CHEBI:83421"/>
        <dbReference type="ChEBI" id="CHEBI:456216"/>
        <dbReference type="EC" id="2.7.11.1"/>
    </reaction>
</comment>
<feature type="transmembrane region" description="Helical" evidence="15">
    <location>
        <begin position="266"/>
        <end position="288"/>
    </location>
</feature>
<dbReference type="PRINTS" id="PR01217">
    <property type="entry name" value="PRICHEXTENSN"/>
</dbReference>
<dbReference type="GeneID" id="110775698"/>
<keyword evidence="3" id="KW-0723">Serine/threonine-protein kinase</keyword>
<accession>A0ABM3RBJ7</accession>
<dbReference type="InterPro" id="IPR008271">
    <property type="entry name" value="Ser/Thr_kinase_AS"/>
</dbReference>
<dbReference type="InterPro" id="IPR000719">
    <property type="entry name" value="Prot_kinase_dom"/>
</dbReference>
<feature type="compositionally biased region" description="Low complexity" evidence="14">
    <location>
        <begin position="363"/>
        <end position="376"/>
    </location>
</feature>
<dbReference type="Gene3D" id="1.10.510.10">
    <property type="entry name" value="Transferase(Phosphotransferase) domain 1"/>
    <property type="match status" value="1"/>
</dbReference>
<evidence type="ECO:0000256" key="9">
    <source>
        <dbReference type="ARBA" id="ARBA00022989"/>
    </source>
</evidence>
<keyword evidence="7" id="KW-0418">Kinase</keyword>
<reference evidence="17" key="1">
    <citation type="journal article" date="2021" name="Nat. Commun.">
        <title>Genomic analyses provide insights into spinach domestication and the genetic basis of agronomic traits.</title>
        <authorList>
            <person name="Cai X."/>
            <person name="Sun X."/>
            <person name="Xu C."/>
            <person name="Sun H."/>
            <person name="Wang X."/>
            <person name="Ge C."/>
            <person name="Zhang Z."/>
            <person name="Wang Q."/>
            <person name="Fei Z."/>
            <person name="Jiao C."/>
            <person name="Wang Q."/>
        </authorList>
    </citation>
    <scope>NUCLEOTIDE SEQUENCE [LARGE SCALE GENOMIC DNA]</scope>
    <source>
        <strain evidence="17">cv. Varoflay</strain>
    </source>
</reference>
<feature type="compositionally biased region" description="Polar residues" evidence="14">
    <location>
        <begin position="726"/>
        <end position="745"/>
    </location>
</feature>
<dbReference type="PANTHER" id="PTHR47982:SF35">
    <property type="entry name" value="PROLINE-RICH RECEPTOR-LIKE PROTEIN KINASE PERK1-RELATED"/>
    <property type="match status" value="1"/>
</dbReference>
<comment type="catalytic activity">
    <reaction evidence="11">
        <text>L-threonyl-[protein] + ATP = O-phospho-L-threonyl-[protein] + ADP + H(+)</text>
        <dbReference type="Rhea" id="RHEA:46608"/>
        <dbReference type="Rhea" id="RHEA-COMP:11060"/>
        <dbReference type="Rhea" id="RHEA-COMP:11605"/>
        <dbReference type="ChEBI" id="CHEBI:15378"/>
        <dbReference type="ChEBI" id="CHEBI:30013"/>
        <dbReference type="ChEBI" id="CHEBI:30616"/>
        <dbReference type="ChEBI" id="CHEBI:61977"/>
        <dbReference type="ChEBI" id="CHEBI:456216"/>
        <dbReference type="EC" id="2.7.11.1"/>
    </reaction>
</comment>
<name>A0ABM3RBJ7_SPIOL</name>
<evidence type="ECO:0000256" key="3">
    <source>
        <dbReference type="ARBA" id="ARBA00022527"/>
    </source>
</evidence>
<evidence type="ECO:0000256" key="15">
    <source>
        <dbReference type="SAM" id="Phobius"/>
    </source>
</evidence>
<keyword evidence="9 15" id="KW-1133">Transmembrane helix</keyword>
<dbReference type="PANTHER" id="PTHR47982">
    <property type="entry name" value="PROLINE-RICH RECEPTOR-LIKE PROTEIN KINASE PERK4"/>
    <property type="match status" value="1"/>
</dbReference>
<protein>
    <recommendedName>
        <fullName evidence="2">non-specific serine/threonine protein kinase</fullName>
        <ecNumber evidence="2">2.7.11.1</ecNumber>
    </recommendedName>
</protein>
<feature type="compositionally biased region" description="Polar residues" evidence="14">
    <location>
        <begin position="313"/>
        <end position="356"/>
    </location>
</feature>
<dbReference type="InterPro" id="IPR011009">
    <property type="entry name" value="Kinase-like_dom_sf"/>
</dbReference>
<evidence type="ECO:0000256" key="11">
    <source>
        <dbReference type="ARBA" id="ARBA00047899"/>
    </source>
</evidence>